<protein>
    <submittedName>
        <fullName evidence="2">Uncharacterized protein</fullName>
    </submittedName>
</protein>
<comment type="caution">
    <text evidence="2">The sequence shown here is derived from an EMBL/GenBank/DDBJ whole genome shotgun (WGS) entry which is preliminary data.</text>
</comment>
<sequence length="113" mass="12375">MKSVHAEKTRPRNTREACTSRSSRADISVPMELGKALILVLSDEGCFAIHGGPGTAWVTLLGWSCTTSTTDIVVFSPWHALTDSRKSHHFASWLPTKHRCSQTIQVLNDLAAS</sequence>
<evidence type="ECO:0000313" key="2">
    <source>
        <dbReference type="EMBL" id="EKG12210.1"/>
    </source>
</evidence>
<evidence type="ECO:0000256" key="1">
    <source>
        <dbReference type="SAM" id="MobiDB-lite"/>
    </source>
</evidence>
<gene>
    <name evidence="2" type="ORF">MPH_10693</name>
</gene>
<name>K2S664_MACPH</name>
<organism evidence="2 3">
    <name type="scientific">Macrophomina phaseolina (strain MS6)</name>
    <name type="common">Charcoal rot fungus</name>
    <dbReference type="NCBI Taxonomy" id="1126212"/>
    <lineage>
        <taxon>Eukaryota</taxon>
        <taxon>Fungi</taxon>
        <taxon>Dikarya</taxon>
        <taxon>Ascomycota</taxon>
        <taxon>Pezizomycotina</taxon>
        <taxon>Dothideomycetes</taxon>
        <taxon>Dothideomycetes incertae sedis</taxon>
        <taxon>Botryosphaeriales</taxon>
        <taxon>Botryosphaeriaceae</taxon>
        <taxon>Macrophomina</taxon>
    </lineage>
</organism>
<proteinExistence type="predicted"/>
<dbReference type="HOGENOM" id="CLU_2133990_0_0_1"/>
<dbReference type="Proteomes" id="UP000007129">
    <property type="component" value="Unassembled WGS sequence"/>
</dbReference>
<dbReference type="EMBL" id="AHHD01000456">
    <property type="protein sequence ID" value="EKG12210.1"/>
    <property type="molecule type" value="Genomic_DNA"/>
</dbReference>
<feature type="compositionally biased region" description="Basic and acidic residues" evidence="1">
    <location>
        <begin position="1"/>
        <end position="15"/>
    </location>
</feature>
<dbReference type="AlphaFoldDB" id="K2S664"/>
<feature type="region of interest" description="Disordered" evidence="1">
    <location>
        <begin position="1"/>
        <end position="23"/>
    </location>
</feature>
<evidence type="ECO:0000313" key="3">
    <source>
        <dbReference type="Proteomes" id="UP000007129"/>
    </source>
</evidence>
<accession>K2S664</accession>
<dbReference type="VEuPathDB" id="FungiDB:MPH_10693"/>
<reference evidence="2 3" key="1">
    <citation type="journal article" date="2012" name="BMC Genomics">
        <title>Tools to kill: Genome of one of the most destructive plant pathogenic fungi Macrophomina phaseolina.</title>
        <authorList>
            <person name="Islam M.S."/>
            <person name="Haque M.S."/>
            <person name="Islam M.M."/>
            <person name="Emdad E.M."/>
            <person name="Halim A."/>
            <person name="Hossen Q.M.M."/>
            <person name="Hossain M.Z."/>
            <person name="Ahmed B."/>
            <person name="Rahim S."/>
            <person name="Rahman M.S."/>
            <person name="Alam M.M."/>
            <person name="Hou S."/>
            <person name="Wan X."/>
            <person name="Saito J.A."/>
            <person name="Alam M."/>
        </authorList>
    </citation>
    <scope>NUCLEOTIDE SEQUENCE [LARGE SCALE GENOMIC DNA]</scope>
    <source>
        <strain evidence="2 3">MS6</strain>
    </source>
</reference>
<dbReference type="InParanoid" id="K2S664"/>